<evidence type="ECO:0000313" key="2">
    <source>
        <dbReference type="EMBL" id="MCM1982105.1"/>
    </source>
</evidence>
<feature type="transmembrane region" description="Helical" evidence="1">
    <location>
        <begin position="104"/>
        <end position="121"/>
    </location>
</feature>
<gene>
    <name evidence="2" type="ORF">QQ91_0004565</name>
</gene>
<organism evidence="2 3">
    <name type="scientific">Lyngbya confervoides BDU141951</name>
    <dbReference type="NCBI Taxonomy" id="1574623"/>
    <lineage>
        <taxon>Bacteria</taxon>
        <taxon>Bacillati</taxon>
        <taxon>Cyanobacteriota</taxon>
        <taxon>Cyanophyceae</taxon>
        <taxon>Oscillatoriophycideae</taxon>
        <taxon>Oscillatoriales</taxon>
        <taxon>Microcoleaceae</taxon>
        <taxon>Lyngbya</taxon>
    </lineage>
</organism>
<keyword evidence="1" id="KW-0812">Transmembrane</keyword>
<feature type="transmembrane region" description="Helical" evidence="1">
    <location>
        <begin position="127"/>
        <end position="144"/>
    </location>
</feature>
<feature type="transmembrane region" description="Helical" evidence="1">
    <location>
        <begin position="180"/>
        <end position="202"/>
    </location>
</feature>
<dbReference type="Pfam" id="PF11833">
    <property type="entry name" value="CPP1-like"/>
    <property type="match status" value="1"/>
</dbReference>
<keyword evidence="1" id="KW-1133">Transmembrane helix</keyword>
<sequence length="203" mass="22440">MSEQTPYQKLEVSEDASFEEIQSARDRLIELQGDEQARQSVEAAYDAVLMDRLRRRQTGAIQVPERIRFAEKLAKDKPSVTLPTLSSSPDWLVRLLDRPSGRELATASGVWVALGSLVYLGRDSQDSLALLIALGVGFNIYWLNRKELKLGRAVLITIVTLVLGGALGVGLLQFGLPLTLFSPDLVVALVVFILFWGASNFLR</sequence>
<dbReference type="InterPro" id="IPR021788">
    <property type="entry name" value="CPP1-like"/>
</dbReference>
<evidence type="ECO:0000313" key="3">
    <source>
        <dbReference type="Proteomes" id="UP000031561"/>
    </source>
</evidence>
<name>A0ABD4T161_9CYAN</name>
<dbReference type="RefSeq" id="WP_166280569.1">
    <property type="nucleotide sequence ID" value="NZ_JTHE03000029.1"/>
</dbReference>
<feature type="transmembrane region" description="Helical" evidence="1">
    <location>
        <begin position="153"/>
        <end position="174"/>
    </location>
</feature>
<dbReference type="EMBL" id="JTHE03000029">
    <property type="protein sequence ID" value="MCM1982105.1"/>
    <property type="molecule type" value="Genomic_DNA"/>
</dbReference>
<dbReference type="PANTHER" id="PTHR33372">
    <property type="match status" value="1"/>
</dbReference>
<protein>
    <submittedName>
        <fullName evidence="2">CPP1-like family protein</fullName>
    </submittedName>
</protein>
<dbReference type="AlphaFoldDB" id="A0ABD4T161"/>
<reference evidence="2 3" key="1">
    <citation type="journal article" date="2015" name="Genome Announc.">
        <title>Draft Genome Sequence of Filamentous Marine Cyanobacterium Lyngbya confervoides Strain BDU141951.</title>
        <authorList>
            <person name="Chandrababunaidu M.M."/>
            <person name="Sen D."/>
            <person name="Tripathy S."/>
        </authorList>
    </citation>
    <scope>NUCLEOTIDE SEQUENCE [LARGE SCALE GENOMIC DNA]</scope>
    <source>
        <strain evidence="2 3">BDU141951</strain>
    </source>
</reference>
<comment type="caution">
    <text evidence="2">The sequence shown here is derived from an EMBL/GenBank/DDBJ whole genome shotgun (WGS) entry which is preliminary data.</text>
</comment>
<keyword evidence="1" id="KW-0472">Membrane</keyword>
<accession>A0ABD4T161</accession>
<dbReference type="Proteomes" id="UP000031561">
    <property type="component" value="Unassembled WGS sequence"/>
</dbReference>
<dbReference type="PANTHER" id="PTHR33372:SF2">
    <property type="entry name" value="PROTEIN CHAPERONE-LIKE PROTEIN OF POR1, CHLOROPLASTIC"/>
    <property type="match status" value="1"/>
</dbReference>
<evidence type="ECO:0000256" key="1">
    <source>
        <dbReference type="SAM" id="Phobius"/>
    </source>
</evidence>
<proteinExistence type="predicted"/>
<keyword evidence="3" id="KW-1185">Reference proteome</keyword>